<dbReference type="RefSeq" id="XP_006811253.1">
    <property type="nucleotide sequence ID" value="XM_006811190.1"/>
</dbReference>
<gene>
    <name evidence="6" type="primary">LOC102806420</name>
</gene>
<proteinExistence type="predicted"/>
<dbReference type="InterPro" id="IPR000519">
    <property type="entry name" value="P_trefoil_dom"/>
</dbReference>
<dbReference type="InterPro" id="IPR044913">
    <property type="entry name" value="P_trefoil_dom_sf"/>
</dbReference>
<dbReference type="Gene3D" id="2.60.40.1760">
    <property type="entry name" value="glycosyl hydrolase (family 31)"/>
    <property type="match status" value="1"/>
</dbReference>
<keyword evidence="3" id="KW-0732">Signal</keyword>
<dbReference type="GeneID" id="102806420"/>
<protein>
    <submittedName>
        <fullName evidence="6">Lysosomal alpha-glucosidase-like</fullName>
    </submittedName>
</protein>
<feature type="chain" id="PRO_5045547805" evidence="3">
    <location>
        <begin position="28"/>
        <end position="181"/>
    </location>
</feature>
<dbReference type="Gene3D" id="4.10.110.10">
    <property type="entry name" value="Spasmolytic Protein, domain 1"/>
    <property type="match status" value="1"/>
</dbReference>
<evidence type="ECO:0000313" key="6">
    <source>
        <dbReference type="RefSeq" id="XP_006811253.1"/>
    </source>
</evidence>
<keyword evidence="1" id="KW-1015">Disulfide bond</keyword>
<evidence type="ECO:0000313" key="5">
    <source>
        <dbReference type="Proteomes" id="UP000694865"/>
    </source>
</evidence>
<evidence type="ECO:0000256" key="3">
    <source>
        <dbReference type="SAM" id="SignalP"/>
    </source>
</evidence>
<sequence>MSPNFNLLRTCLVLVVLLLLQSTATSALQCIIEDSLRFDCYPESGATKDACQARGCCWRQPNLALEQKKYFKDKLATNSVPTCFYPKDFPSYSITSLTETDFGYTAHLSRTTKTYYPKDLLKLKMDVILETDTRLHFKIYDPDNDRYEVPIDTPAFTNKSYFTILLCGIWTSTIQLWCKEK</sequence>
<dbReference type="Proteomes" id="UP000694865">
    <property type="component" value="Unplaced"/>
</dbReference>
<dbReference type="PROSITE" id="PS51448">
    <property type="entry name" value="P_TREFOIL_2"/>
    <property type="match status" value="1"/>
</dbReference>
<dbReference type="InterPro" id="IPR011013">
    <property type="entry name" value="Gal_mutarotase_sf_dom"/>
</dbReference>
<dbReference type="InterPro" id="IPR017957">
    <property type="entry name" value="P_trefoil_CS"/>
</dbReference>
<evidence type="ECO:0000259" key="4">
    <source>
        <dbReference type="PROSITE" id="PS51448"/>
    </source>
</evidence>
<organism evidence="5 6">
    <name type="scientific">Saccoglossus kowalevskii</name>
    <name type="common">Acorn worm</name>
    <dbReference type="NCBI Taxonomy" id="10224"/>
    <lineage>
        <taxon>Eukaryota</taxon>
        <taxon>Metazoa</taxon>
        <taxon>Hemichordata</taxon>
        <taxon>Enteropneusta</taxon>
        <taxon>Harrimaniidae</taxon>
        <taxon>Saccoglossus</taxon>
    </lineage>
</organism>
<dbReference type="SUPFAM" id="SSF74650">
    <property type="entry name" value="Galactose mutarotase-like"/>
    <property type="match status" value="1"/>
</dbReference>
<comment type="caution">
    <text evidence="2">Lacks conserved residue(s) required for the propagation of feature annotation.</text>
</comment>
<dbReference type="CDD" id="cd00111">
    <property type="entry name" value="Trefoil"/>
    <property type="match status" value="1"/>
</dbReference>
<evidence type="ECO:0000256" key="1">
    <source>
        <dbReference type="ARBA" id="ARBA00023157"/>
    </source>
</evidence>
<accession>A0ABM0LU12</accession>
<dbReference type="Pfam" id="PF00088">
    <property type="entry name" value="Trefoil"/>
    <property type="match status" value="1"/>
</dbReference>
<feature type="signal peptide" evidence="3">
    <location>
        <begin position="1"/>
        <end position="27"/>
    </location>
</feature>
<reference evidence="6" key="1">
    <citation type="submission" date="2025-08" db="UniProtKB">
        <authorList>
            <consortium name="RefSeq"/>
        </authorList>
    </citation>
    <scope>IDENTIFICATION</scope>
    <source>
        <tissue evidence="6">Testes</tissue>
    </source>
</reference>
<dbReference type="SUPFAM" id="SSF57492">
    <property type="entry name" value="Trefoil"/>
    <property type="match status" value="1"/>
</dbReference>
<feature type="domain" description="P-type" evidence="4">
    <location>
        <begin position="28"/>
        <end position="87"/>
    </location>
</feature>
<dbReference type="PROSITE" id="PS00025">
    <property type="entry name" value="P_TREFOIL_1"/>
    <property type="match status" value="1"/>
</dbReference>
<keyword evidence="5" id="KW-1185">Reference proteome</keyword>
<dbReference type="SMART" id="SM00018">
    <property type="entry name" value="PD"/>
    <property type="match status" value="1"/>
</dbReference>
<name>A0ABM0LU12_SACKO</name>
<evidence type="ECO:0000256" key="2">
    <source>
        <dbReference type="PROSITE-ProRule" id="PRU00779"/>
    </source>
</evidence>